<dbReference type="Pfam" id="PF00651">
    <property type="entry name" value="BTB"/>
    <property type="match status" value="1"/>
</dbReference>
<comment type="caution">
    <text evidence="3">The sequence shown here is derived from an EMBL/GenBank/DDBJ whole genome shotgun (WGS) entry which is preliminary data.</text>
</comment>
<dbReference type="InterPro" id="IPR002083">
    <property type="entry name" value="MATH/TRAF_dom"/>
</dbReference>
<organism evidence="3 4">
    <name type="scientific">Trichonephila clavata</name>
    <name type="common">Joro spider</name>
    <name type="synonym">Nephila clavata</name>
    <dbReference type="NCBI Taxonomy" id="2740835"/>
    <lineage>
        <taxon>Eukaryota</taxon>
        <taxon>Metazoa</taxon>
        <taxon>Ecdysozoa</taxon>
        <taxon>Arthropoda</taxon>
        <taxon>Chelicerata</taxon>
        <taxon>Arachnida</taxon>
        <taxon>Araneae</taxon>
        <taxon>Araneomorphae</taxon>
        <taxon>Entelegynae</taxon>
        <taxon>Araneoidea</taxon>
        <taxon>Nephilidae</taxon>
        <taxon>Trichonephila</taxon>
    </lineage>
</organism>
<dbReference type="CDD" id="cd00121">
    <property type="entry name" value="MATH"/>
    <property type="match status" value="1"/>
</dbReference>
<dbReference type="PROSITE" id="PS50144">
    <property type="entry name" value="MATH"/>
    <property type="match status" value="1"/>
</dbReference>
<dbReference type="SMART" id="SM00225">
    <property type="entry name" value="BTB"/>
    <property type="match status" value="1"/>
</dbReference>
<evidence type="ECO:0000313" key="4">
    <source>
        <dbReference type="Proteomes" id="UP000887116"/>
    </source>
</evidence>
<gene>
    <name evidence="3" type="primary">Tdpoz3</name>
    <name evidence="3" type="ORF">TNCT_226331</name>
</gene>
<protein>
    <submittedName>
        <fullName evidence="3">TD and POZ domain-containing protein 3</fullName>
    </submittedName>
</protein>
<dbReference type="Pfam" id="PF22486">
    <property type="entry name" value="MATH_2"/>
    <property type="match status" value="1"/>
</dbReference>
<feature type="domain" description="MATH" evidence="2">
    <location>
        <begin position="11"/>
        <end position="141"/>
    </location>
</feature>
<keyword evidence="4" id="KW-1185">Reference proteome</keyword>
<evidence type="ECO:0000259" key="2">
    <source>
        <dbReference type="PROSITE" id="PS50144"/>
    </source>
</evidence>
<dbReference type="EMBL" id="BMAO01002291">
    <property type="protein sequence ID" value="GFQ79619.1"/>
    <property type="molecule type" value="Genomic_DNA"/>
</dbReference>
<dbReference type="OrthoDB" id="45365at2759"/>
<dbReference type="Proteomes" id="UP000887116">
    <property type="component" value="Unassembled WGS sequence"/>
</dbReference>
<evidence type="ECO:0000259" key="1">
    <source>
        <dbReference type="PROSITE" id="PS50097"/>
    </source>
</evidence>
<name>A0A8X6FI97_TRICU</name>
<dbReference type="InterPro" id="IPR000210">
    <property type="entry name" value="BTB/POZ_dom"/>
</dbReference>
<dbReference type="InterPro" id="IPR011333">
    <property type="entry name" value="SKP1/BTB/POZ_sf"/>
</dbReference>
<dbReference type="PANTHER" id="PTHR24413">
    <property type="entry name" value="SPECKLE-TYPE POZ PROTEIN"/>
    <property type="match status" value="1"/>
</dbReference>
<reference evidence="3" key="1">
    <citation type="submission" date="2020-07" db="EMBL/GenBank/DDBJ databases">
        <title>Multicomponent nature underlies the extraordinary mechanical properties of spider dragline silk.</title>
        <authorList>
            <person name="Kono N."/>
            <person name="Nakamura H."/>
            <person name="Mori M."/>
            <person name="Yoshida Y."/>
            <person name="Ohtoshi R."/>
            <person name="Malay A.D."/>
            <person name="Moran D.A.P."/>
            <person name="Tomita M."/>
            <person name="Numata K."/>
            <person name="Arakawa K."/>
        </authorList>
    </citation>
    <scope>NUCLEOTIDE SEQUENCE</scope>
</reference>
<evidence type="ECO:0000313" key="3">
    <source>
        <dbReference type="EMBL" id="GFQ79619.1"/>
    </source>
</evidence>
<dbReference type="Gene3D" id="3.30.710.10">
    <property type="entry name" value="Potassium Channel Kv1.1, Chain A"/>
    <property type="match status" value="1"/>
</dbReference>
<dbReference type="InterPro" id="IPR008974">
    <property type="entry name" value="TRAF-like"/>
</dbReference>
<sequence>MASEMSDEEYEFIMWWKIENYRYCWQKCGKEFSSPIFVATSMENTKWRLLLYPAGVDDKRCIGFFLQREEVDEGPDSVEINFVLEFLRSNGSVLVKEYSDKTSFRKSGGLGFPKFVGRTRVMQLEGDPLLPLNILTVRCRVCRCENRGQECVQTYAKTVINFEKISFVWAVEKFSSLKLDQRIPFEMKSTSKEVFMDVCIYGFMEVWKFFPMGISFEGIISTKIELTVPQIESVDIRSVPKINISKKQLKNARSLGEDFETLFTDGTLSDIKLCTETESFPAHSAVLCARSPVFKAMFSDDMKEKIKGSVDIIDLDDDTVRRMLLYMYTDSFEDLQWESAIRLYRSADKYEILSLRGKCSAFLKENLSLTNACDALVLADKHQDKYFKEAVQKCKPATNYVFAYSKYSAVIDMTPETSFGRRLSI</sequence>
<feature type="domain" description="BTB" evidence="1">
    <location>
        <begin position="269"/>
        <end position="336"/>
    </location>
</feature>
<proteinExistence type="predicted"/>
<accession>A0A8X6FI97</accession>
<dbReference type="GO" id="GO:0030163">
    <property type="term" value="P:protein catabolic process"/>
    <property type="evidence" value="ECO:0007669"/>
    <property type="project" value="UniProtKB-ARBA"/>
</dbReference>
<dbReference type="SUPFAM" id="SSF54695">
    <property type="entry name" value="POZ domain"/>
    <property type="match status" value="1"/>
</dbReference>
<dbReference type="AlphaFoldDB" id="A0A8X6FI97"/>
<dbReference type="Gene3D" id="2.60.210.10">
    <property type="entry name" value="Apoptosis, Tumor Necrosis Factor Receptor Associated Protein 2, Chain A"/>
    <property type="match status" value="1"/>
</dbReference>
<dbReference type="PROSITE" id="PS50097">
    <property type="entry name" value="BTB"/>
    <property type="match status" value="1"/>
</dbReference>
<dbReference type="SUPFAM" id="SSF49599">
    <property type="entry name" value="TRAF domain-like"/>
    <property type="match status" value="1"/>
</dbReference>